<gene>
    <name evidence="1" type="ORF">B1B_18969</name>
</gene>
<dbReference type="GO" id="GO:0008168">
    <property type="term" value="F:methyltransferase activity"/>
    <property type="evidence" value="ECO:0007669"/>
    <property type="project" value="UniProtKB-KW"/>
</dbReference>
<comment type="caution">
    <text evidence="1">The sequence shown here is derived from an EMBL/GenBank/DDBJ whole genome shotgun (WGS) entry which is preliminary data.</text>
</comment>
<dbReference type="EMBL" id="AUZY01012732">
    <property type="protein sequence ID" value="EQD28159.1"/>
    <property type="molecule type" value="Genomic_DNA"/>
</dbReference>
<reference evidence="1" key="1">
    <citation type="submission" date="2013-08" db="EMBL/GenBank/DDBJ databases">
        <authorList>
            <person name="Mendez C."/>
            <person name="Richter M."/>
            <person name="Ferrer M."/>
            <person name="Sanchez J."/>
        </authorList>
    </citation>
    <scope>NUCLEOTIDE SEQUENCE</scope>
</reference>
<reference evidence="1" key="2">
    <citation type="journal article" date="2014" name="ISME J.">
        <title>Microbial stratification in low pH oxic and suboxic macroscopic growths along an acid mine drainage.</title>
        <authorList>
            <person name="Mendez-Garcia C."/>
            <person name="Mesa V."/>
            <person name="Sprenger R.R."/>
            <person name="Richter M."/>
            <person name="Diez M.S."/>
            <person name="Solano J."/>
            <person name="Bargiela R."/>
            <person name="Golyshina O.V."/>
            <person name="Manteca A."/>
            <person name="Ramos J.L."/>
            <person name="Gallego J.R."/>
            <person name="Llorente I."/>
            <person name="Martins Dos Santos V.A."/>
            <person name="Jensen O.N."/>
            <person name="Pelaez A.I."/>
            <person name="Sanchez J."/>
            <person name="Ferrer M."/>
        </authorList>
    </citation>
    <scope>NUCLEOTIDE SEQUENCE</scope>
</reference>
<accession>T0ZHE7</accession>
<protein>
    <submittedName>
        <fullName evidence="1">Methyltransferase</fullName>
    </submittedName>
</protein>
<name>T0ZHE7_9ZZZZ</name>
<dbReference type="GO" id="GO:0032259">
    <property type="term" value="P:methylation"/>
    <property type="evidence" value="ECO:0007669"/>
    <property type="project" value="UniProtKB-KW"/>
</dbReference>
<organism evidence="1">
    <name type="scientific">mine drainage metagenome</name>
    <dbReference type="NCBI Taxonomy" id="410659"/>
    <lineage>
        <taxon>unclassified sequences</taxon>
        <taxon>metagenomes</taxon>
        <taxon>ecological metagenomes</taxon>
    </lineage>
</organism>
<evidence type="ECO:0000313" key="1">
    <source>
        <dbReference type="EMBL" id="EQD28159.1"/>
    </source>
</evidence>
<feature type="non-terminal residue" evidence="1">
    <location>
        <position position="51"/>
    </location>
</feature>
<dbReference type="AlphaFoldDB" id="T0ZHE7"/>
<sequence>MPVGGSVEAWVELTEVSLPLVSFLWTFVFDGGAVLTSNSTLGFRTEAEIRA</sequence>
<keyword evidence="1" id="KW-0489">Methyltransferase</keyword>
<keyword evidence="1" id="KW-0808">Transferase</keyword>
<proteinExistence type="predicted"/>